<keyword evidence="2" id="KW-1185">Reference proteome</keyword>
<evidence type="ECO:0000313" key="1">
    <source>
        <dbReference type="EMBL" id="THG53611.1"/>
    </source>
</evidence>
<reference evidence="1" key="1">
    <citation type="submission" date="2019-04" db="EMBL/GenBank/DDBJ databases">
        <title>Microbes associate with the intestines of laboratory mice.</title>
        <authorList>
            <person name="Navarre W."/>
            <person name="Wong E."/>
            <person name="Huang K.C."/>
            <person name="Tropini C."/>
            <person name="Ng K."/>
            <person name="Yu B."/>
        </authorList>
    </citation>
    <scope>NUCLEOTIDE SEQUENCE</scope>
    <source>
        <strain evidence="1">NM86_A22</strain>
    </source>
</reference>
<proteinExistence type="predicted"/>
<evidence type="ECO:0000313" key="2">
    <source>
        <dbReference type="Proteomes" id="UP000305401"/>
    </source>
</evidence>
<organism evidence="1 2">
    <name type="scientific">Muribaculum caecicola</name>
    <dbReference type="NCBI Taxonomy" id="3038144"/>
    <lineage>
        <taxon>Bacteria</taxon>
        <taxon>Pseudomonadati</taxon>
        <taxon>Bacteroidota</taxon>
        <taxon>Bacteroidia</taxon>
        <taxon>Bacteroidales</taxon>
        <taxon>Muribaculaceae</taxon>
        <taxon>Muribaculum</taxon>
    </lineage>
</organism>
<gene>
    <name evidence="1" type="ORF">E5990_04110</name>
</gene>
<dbReference type="EMBL" id="SSTG01000032">
    <property type="protein sequence ID" value="THG53611.1"/>
    <property type="molecule type" value="Genomic_DNA"/>
</dbReference>
<comment type="caution">
    <text evidence="1">The sequence shown here is derived from an EMBL/GenBank/DDBJ whole genome shotgun (WGS) entry which is preliminary data.</text>
</comment>
<accession>A0AC61S6H4</accession>
<sequence length="186" mass="20786">MRLSFFNTLLEPIYYMNKRRKRLQATLEILTNNCIGSQEELARMLAIRGYNITQATLSRDLKTLRATKAATEMGGYRYIVNQSGDTPVDEVWEAVPSTAQMERHPAVTTIARSGNILVIKTRTGYAAGLAYDIDQLETPMLLGTISGADTVIAVLNDSFPLSAVFDYFSDFFPEEVLDAARDQFVD</sequence>
<name>A0AC61S6H4_9BACT</name>
<protein>
    <submittedName>
        <fullName evidence="1">Arginine repressor</fullName>
    </submittedName>
</protein>
<dbReference type="Proteomes" id="UP000305401">
    <property type="component" value="Unassembled WGS sequence"/>
</dbReference>